<proteinExistence type="predicted"/>
<dbReference type="GO" id="GO:0030234">
    <property type="term" value="F:enzyme regulator activity"/>
    <property type="evidence" value="ECO:0007669"/>
    <property type="project" value="InterPro"/>
</dbReference>
<dbReference type="SUPFAM" id="SSF54913">
    <property type="entry name" value="GlnB-like"/>
    <property type="match status" value="1"/>
</dbReference>
<dbReference type="Pfam" id="PF00543">
    <property type="entry name" value="P-II"/>
    <property type="match status" value="1"/>
</dbReference>
<organism evidence="1">
    <name type="scientific">Planktothricoides raciborskii GIHE-MW2</name>
    <dbReference type="NCBI Taxonomy" id="2792601"/>
    <lineage>
        <taxon>Bacteria</taxon>
        <taxon>Bacillati</taxon>
        <taxon>Cyanobacteriota</taxon>
        <taxon>Cyanophyceae</taxon>
        <taxon>Oscillatoriophycideae</taxon>
        <taxon>Oscillatoriales</taxon>
        <taxon>Oscillatoriaceae</taxon>
        <taxon>Planktothricoides</taxon>
    </lineage>
</organism>
<gene>
    <name evidence="1" type="ORF">ABWT76_003861</name>
</gene>
<dbReference type="InterPro" id="IPR011322">
    <property type="entry name" value="N-reg_PII-like_a/b"/>
</dbReference>
<reference evidence="1" key="1">
    <citation type="submission" date="2024-07" db="EMBL/GenBank/DDBJ databases">
        <authorList>
            <person name="Kim Y.J."/>
            <person name="Jeong J.Y."/>
        </authorList>
    </citation>
    <scope>NUCLEOTIDE SEQUENCE</scope>
    <source>
        <strain evidence="1">GIHE-MW2</strain>
    </source>
</reference>
<dbReference type="EMBL" id="CP159837">
    <property type="protein sequence ID" value="XCM35202.1"/>
    <property type="molecule type" value="Genomic_DNA"/>
</dbReference>
<dbReference type="PROSITE" id="PS51343">
    <property type="entry name" value="PII_GLNB_DOM"/>
    <property type="match status" value="1"/>
</dbReference>
<dbReference type="InterPro" id="IPR002187">
    <property type="entry name" value="N-reg_PII"/>
</dbReference>
<dbReference type="AlphaFoldDB" id="A0AAU8JAF3"/>
<accession>A0AAU8JAF3</accession>
<name>A0AAU8JAF3_9CYAN</name>
<dbReference type="GO" id="GO:0006808">
    <property type="term" value="P:regulation of nitrogen utilization"/>
    <property type="evidence" value="ECO:0007669"/>
    <property type="project" value="InterPro"/>
</dbReference>
<dbReference type="InterPro" id="IPR015867">
    <property type="entry name" value="N-reg_PII/ATP_PRibTrfase_C"/>
</dbReference>
<dbReference type="Gene3D" id="3.30.70.120">
    <property type="match status" value="1"/>
</dbReference>
<evidence type="ECO:0000313" key="1">
    <source>
        <dbReference type="EMBL" id="XCM35202.1"/>
    </source>
</evidence>
<protein>
    <submittedName>
        <fullName evidence="1">P-II family nitrogen regulator</fullName>
    </submittedName>
</protein>
<dbReference type="RefSeq" id="WP_054467179.1">
    <property type="nucleotide sequence ID" value="NZ_CP159837.1"/>
</dbReference>
<sequence length="97" mass="10861">MEIVKKVEIVTISLEMSKVLEVLEEVGITGYTVIRDVIGKGERGLTANDLEKDVLSNRYVMTVCTAEQEELLVEAIRPILKKFGGVCIVSDAKWIRH</sequence>